<evidence type="ECO:0000313" key="6">
    <source>
        <dbReference type="Proteomes" id="UP000290365"/>
    </source>
</evidence>
<gene>
    <name evidence="5" type="ORF">EPA93_00780</name>
</gene>
<keyword evidence="6" id="KW-1185">Reference proteome</keyword>
<dbReference type="Proteomes" id="UP000290365">
    <property type="component" value="Chromosome"/>
</dbReference>
<keyword evidence="2 5" id="KW-0560">Oxidoreductase</keyword>
<evidence type="ECO:0000256" key="1">
    <source>
        <dbReference type="ARBA" id="ARBA00006484"/>
    </source>
</evidence>
<dbReference type="InterPro" id="IPR002347">
    <property type="entry name" value="SDR_fam"/>
</dbReference>
<keyword evidence="3" id="KW-0520">NAD</keyword>
<dbReference type="Gene3D" id="3.40.50.720">
    <property type="entry name" value="NAD(P)-binding Rossmann-like Domain"/>
    <property type="match status" value="1"/>
</dbReference>
<sequence length="246" mass="25676">MGKLDGKVAVITGANSGIGLATAKLFVAEGAFVYITGRRQKELDAAVSQLGKQALAIQGDIANLEDLDRLYATVKQHHGKIDILFANAAINGEYRPLGMITEAQFADVFNVNVKGTLFTVQKALPLLQDGGVLVLTASLAASTGAAAMSVYNAAKAAVRTFARTWAVELSARKIRVNAMSPGGIQTPGLDSIAPDDMKDAVAAHALMKRLGSADEIARAVLFLASDESSFITGTELHVDGGASVLH</sequence>
<dbReference type="Pfam" id="PF13561">
    <property type="entry name" value="adh_short_C2"/>
    <property type="match status" value="1"/>
</dbReference>
<dbReference type="PANTHER" id="PTHR24321">
    <property type="entry name" value="DEHYDROGENASES, SHORT CHAIN"/>
    <property type="match status" value="1"/>
</dbReference>
<dbReference type="EC" id="1.1.1.47" evidence="5"/>
<dbReference type="GO" id="GO:0047936">
    <property type="term" value="F:glucose 1-dehydrogenase [NAD(P)+] activity"/>
    <property type="evidence" value="ECO:0007669"/>
    <property type="project" value="UniProtKB-EC"/>
</dbReference>
<dbReference type="SMART" id="SM00822">
    <property type="entry name" value="PKS_KR"/>
    <property type="match status" value="1"/>
</dbReference>
<dbReference type="NCBIfam" id="NF005559">
    <property type="entry name" value="PRK07231.1"/>
    <property type="match status" value="1"/>
</dbReference>
<dbReference type="PRINTS" id="PR00081">
    <property type="entry name" value="GDHRDH"/>
</dbReference>
<dbReference type="InterPro" id="IPR057326">
    <property type="entry name" value="KR_dom"/>
</dbReference>
<feature type="domain" description="Ketoreductase" evidence="4">
    <location>
        <begin position="7"/>
        <end position="185"/>
    </location>
</feature>
<dbReference type="KEGG" id="kbs:EPA93_00780"/>
<dbReference type="PRINTS" id="PR00080">
    <property type="entry name" value="SDRFAMILY"/>
</dbReference>
<dbReference type="EMBL" id="CP035758">
    <property type="protein sequence ID" value="QBD74603.1"/>
    <property type="molecule type" value="Genomic_DNA"/>
</dbReference>
<dbReference type="CDD" id="cd05233">
    <property type="entry name" value="SDR_c"/>
    <property type="match status" value="1"/>
</dbReference>
<accession>A0A4P6JI25</accession>
<proteinExistence type="inferred from homology"/>
<name>A0A4P6JI25_KTERU</name>
<comment type="similarity">
    <text evidence="1">Belongs to the short-chain dehydrogenases/reductases (SDR) family.</text>
</comment>
<evidence type="ECO:0000313" key="5">
    <source>
        <dbReference type="EMBL" id="QBD74603.1"/>
    </source>
</evidence>
<evidence type="ECO:0000256" key="2">
    <source>
        <dbReference type="ARBA" id="ARBA00023002"/>
    </source>
</evidence>
<reference evidence="5 6" key="1">
    <citation type="submission" date="2019-01" db="EMBL/GenBank/DDBJ databases">
        <title>Ktedonosporobacter rubrisoli SCAWS-G2.</title>
        <authorList>
            <person name="Huang Y."/>
            <person name="Yan B."/>
        </authorList>
    </citation>
    <scope>NUCLEOTIDE SEQUENCE [LARGE SCALE GENOMIC DNA]</scope>
    <source>
        <strain evidence="5 6">SCAWS-G2</strain>
    </source>
</reference>
<protein>
    <submittedName>
        <fullName evidence="5">Glucose 1-dehydrogenase</fullName>
        <ecNumber evidence="5">1.1.1.47</ecNumber>
    </submittedName>
</protein>
<dbReference type="PANTHER" id="PTHR24321:SF8">
    <property type="entry name" value="ESTRADIOL 17-BETA-DEHYDROGENASE 8-RELATED"/>
    <property type="match status" value="1"/>
</dbReference>
<dbReference type="InterPro" id="IPR036291">
    <property type="entry name" value="NAD(P)-bd_dom_sf"/>
</dbReference>
<dbReference type="FunFam" id="3.40.50.720:FF:000084">
    <property type="entry name" value="Short-chain dehydrogenase reductase"/>
    <property type="match status" value="1"/>
</dbReference>
<dbReference type="SUPFAM" id="SSF51735">
    <property type="entry name" value="NAD(P)-binding Rossmann-fold domains"/>
    <property type="match status" value="1"/>
</dbReference>
<dbReference type="RefSeq" id="WP_129885202.1">
    <property type="nucleotide sequence ID" value="NZ_CP035758.1"/>
</dbReference>
<dbReference type="OrthoDB" id="9803333at2"/>
<dbReference type="PROSITE" id="PS00061">
    <property type="entry name" value="ADH_SHORT"/>
    <property type="match status" value="1"/>
</dbReference>
<dbReference type="AlphaFoldDB" id="A0A4P6JI25"/>
<evidence type="ECO:0000259" key="4">
    <source>
        <dbReference type="SMART" id="SM00822"/>
    </source>
</evidence>
<dbReference type="InterPro" id="IPR020904">
    <property type="entry name" value="Sc_DH/Rdtase_CS"/>
</dbReference>
<evidence type="ECO:0000256" key="3">
    <source>
        <dbReference type="ARBA" id="ARBA00023027"/>
    </source>
</evidence>
<organism evidence="5 6">
    <name type="scientific">Ktedonosporobacter rubrisoli</name>
    <dbReference type="NCBI Taxonomy" id="2509675"/>
    <lineage>
        <taxon>Bacteria</taxon>
        <taxon>Bacillati</taxon>
        <taxon>Chloroflexota</taxon>
        <taxon>Ktedonobacteria</taxon>
        <taxon>Ktedonobacterales</taxon>
        <taxon>Ktedonosporobacteraceae</taxon>
        <taxon>Ktedonosporobacter</taxon>
    </lineage>
</organism>